<comment type="caution">
    <text evidence="1">The sequence shown here is derived from an EMBL/GenBank/DDBJ whole genome shotgun (WGS) entry which is preliminary data.</text>
</comment>
<reference evidence="1" key="1">
    <citation type="journal article" date="2014" name="Int. J. Syst. Evol. Microbiol.">
        <title>Complete genome sequence of Corynebacterium casei LMG S-19264T (=DSM 44701T), isolated from a smear-ripened cheese.</title>
        <authorList>
            <consortium name="US DOE Joint Genome Institute (JGI-PGF)"/>
            <person name="Walter F."/>
            <person name="Albersmeier A."/>
            <person name="Kalinowski J."/>
            <person name="Ruckert C."/>
        </authorList>
    </citation>
    <scope>NUCLEOTIDE SEQUENCE</scope>
    <source>
        <strain evidence="1">KCTC 12870</strain>
    </source>
</reference>
<protein>
    <submittedName>
        <fullName evidence="1">Uncharacterized protein</fullName>
    </submittedName>
</protein>
<accession>A0A8J3DH44</accession>
<evidence type="ECO:0000313" key="2">
    <source>
        <dbReference type="Proteomes" id="UP000642829"/>
    </source>
</evidence>
<sequence>MAESDLVQAVSSGIDMELDGIPPGLAQGLEELIDESRQLQEAVLKTKSSREWTFEEKQEIVSAINRLSKDGLLRARELRIQFPGYSDGWLGTYGDVMYYSMNNNANALMLYIMSIEAGGGDSKTIKNIQELVNVMVLNFPESGAVVSESMQRRYVVLSDSGRIEESDRSTLIEFGNGLSGITSNGLMSSDMPAFQGVRAWAERRYARLLAEETRIVESRLMQMASEAERVAMLADRRIKYENAVAEFENYIDSVDSAEEMGNLNAILLQMKELKPHRSLFISDGIKTVPGYEKIKTKFPDSSLGEVYQGYFSYALFKNYSLIKEDLEKSKYLNNDVNLLFLSFFVSDKLGADGADYLKRILEIDPENRMASSFLKSVEESR</sequence>
<dbReference type="EMBL" id="BMXG01000016">
    <property type="protein sequence ID" value="GHC06608.1"/>
    <property type="molecule type" value="Genomic_DNA"/>
</dbReference>
<organism evidence="1 2">
    <name type="scientific">Cerasicoccus arenae</name>
    <dbReference type="NCBI Taxonomy" id="424488"/>
    <lineage>
        <taxon>Bacteria</taxon>
        <taxon>Pseudomonadati</taxon>
        <taxon>Verrucomicrobiota</taxon>
        <taxon>Opitutia</taxon>
        <taxon>Puniceicoccales</taxon>
        <taxon>Cerasicoccaceae</taxon>
        <taxon>Cerasicoccus</taxon>
    </lineage>
</organism>
<dbReference type="RefSeq" id="WP_189515596.1">
    <property type="nucleotide sequence ID" value="NZ_BMXG01000016.1"/>
</dbReference>
<gene>
    <name evidence="1" type="ORF">GCM10007047_24520</name>
</gene>
<name>A0A8J3DH44_9BACT</name>
<keyword evidence="2" id="KW-1185">Reference proteome</keyword>
<dbReference type="AlphaFoldDB" id="A0A8J3DH44"/>
<reference evidence="1" key="2">
    <citation type="submission" date="2020-09" db="EMBL/GenBank/DDBJ databases">
        <authorList>
            <person name="Sun Q."/>
            <person name="Kim S."/>
        </authorList>
    </citation>
    <scope>NUCLEOTIDE SEQUENCE</scope>
    <source>
        <strain evidence="1">KCTC 12870</strain>
    </source>
</reference>
<dbReference type="Proteomes" id="UP000642829">
    <property type="component" value="Unassembled WGS sequence"/>
</dbReference>
<evidence type="ECO:0000313" key="1">
    <source>
        <dbReference type="EMBL" id="GHC06608.1"/>
    </source>
</evidence>
<proteinExistence type="predicted"/>